<feature type="non-terminal residue" evidence="1">
    <location>
        <position position="1"/>
    </location>
</feature>
<reference evidence="1" key="1">
    <citation type="journal article" date="2014" name="Front. Microbiol.">
        <title>High frequency of phylogenetically diverse reductive dehalogenase-homologous genes in deep subseafloor sedimentary metagenomes.</title>
        <authorList>
            <person name="Kawai M."/>
            <person name="Futagami T."/>
            <person name="Toyoda A."/>
            <person name="Takaki Y."/>
            <person name="Nishi S."/>
            <person name="Hori S."/>
            <person name="Arai W."/>
            <person name="Tsubouchi T."/>
            <person name="Morono Y."/>
            <person name="Uchiyama I."/>
            <person name="Ito T."/>
            <person name="Fujiyama A."/>
            <person name="Inagaki F."/>
            <person name="Takami H."/>
        </authorList>
    </citation>
    <scope>NUCLEOTIDE SEQUENCE</scope>
    <source>
        <strain evidence="1">Expedition CK06-06</strain>
    </source>
</reference>
<gene>
    <name evidence="1" type="ORF">S01H1_22610</name>
</gene>
<accession>X0TSX3</accession>
<name>X0TSX3_9ZZZZ</name>
<proteinExistence type="predicted"/>
<organism evidence="1">
    <name type="scientific">marine sediment metagenome</name>
    <dbReference type="NCBI Taxonomy" id="412755"/>
    <lineage>
        <taxon>unclassified sequences</taxon>
        <taxon>metagenomes</taxon>
        <taxon>ecological metagenomes</taxon>
    </lineage>
</organism>
<dbReference type="EMBL" id="BARS01012798">
    <property type="protein sequence ID" value="GAF90296.1"/>
    <property type="molecule type" value="Genomic_DNA"/>
</dbReference>
<evidence type="ECO:0000313" key="1">
    <source>
        <dbReference type="EMBL" id="GAF90296.1"/>
    </source>
</evidence>
<comment type="caution">
    <text evidence="1">The sequence shown here is derived from an EMBL/GenBank/DDBJ whole genome shotgun (WGS) entry which is preliminary data.</text>
</comment>
<sequence length="39" mass="4406">CYESQNGEISYSQSPMLVIQGGGDKLLQDLVILYDWVDQ</sequence>
<dbReference type="AlphaFoldDB" id="X0TSX3"/>
<protein>
    <submittedName>
        <fullName evidence="1">Uncharacterized protein</fullName>
    </submittedName>
</protein>